<accession>A0A381PL55</accession>
<evidence type="ECO:0000256" key="2">
    <source>
        <dbReference type="ARBA" id="ARBA00022980"/>
    </source>
</evidence>
<dbReference type="GO" id="GO:0006412">
    <property type="term" value="P:translation"/>
    <property type="evidence" value="ECO:0007669"/>
    <property type="project" value="InterPro"/>
</dbReference>
<keyword evidence="3" id="KW-0687">Ribonucleoprotein</keyword>
<reference evidence="5" key="1">
    <citation type="submission" date="2018-05" db="EMBL/GenBank/DDBJ databases">
        <authorList>
            <person name="Lanie J.A."/>
            <person name="Ng W.-L."/>
            <person name="Kazmierczak K.M."/>
            <person name="Andrzejewski T.M."/>
            <person name="Davidsen T.M."/>
            <person name="Wayne K.J."/>
            <person name="Tettelin H."/>
            <person name="Glass J.I."/>
            <person name="Rusch D."/>
            <person name="Podicherti R."/>
            <person name="Tsui H.-C.T."/>
            <person name="Winkler M.E."/>
        </authorList>
    </citation>
    <scope>NUCLEOTIDE SEQUENCE</scope>
</reference>
<dbReference type="NCBIfam" id="TIGR00059">
    <property type="entry name" value="L17"/>
    <property type="match status" value="1"/>
</dbReference>
<evidence type="ECO:0000256" key="3">
    <source>
        <dbReference type="ARBA" id="ARBA00023274"/>
    </source>
</evidence>
<sequence>MRHQKRVKKLGRNASHRKATLSNLASSLIEHKRIKTTHSKAKATQQFIEPLITKARRGTLHDRRTVLRHIKKPDIVKLLFDEVAPHYADRPGGYTRVTKLGFRDNDCASVSMLEFVDFAGIESESTEEERKKSSKKKAKVKAVPAED</sequence>
<dbReference type="PANTHER" id="PTHR14413">
    <property type="entry name" value="RIBOSOMAL PROTEIN L17"/>
    <property type="match status" value="1"/>
</dbReference>
<protein>
    <recommendedName>
        <fullName evidence="6">50S ribosomal protein L17</fullName>
    </recommendedName>
</protein>
<evidence type="ECO:0000256" key="1">
    <source>
        <dbReference type="ARBA" id="ARBA00008777"/>
    </source>
</evidence>
<gene>
    <name evidence="5" type="ORF">METZ01_LOCUS20544</name>
</gene>
<dbReference type="InterPro" id="IPR036373">
    <property type="entry name" value="Ribosomal_bL17_sf"/>
</dbReference>
<dbReference type="EMBL" id="UINC01001018">
    <property type="protein sequence ID" value="SUZ67690.1"/>
    <property type="molecule type" value="Genomic_DNA"/>
</dbReference>
<dbReference type="InterPro" id="IPR000456">
    <property type="entry name" value="Ribosomal_bL17"/>
</dbReference>
<dbReference type="HAMAP" id="MF_01368">
    <property type="entry name" value="Ribosomal_bL17"/>
    <property type="match status" value="1"/>
</dbReference>
<dbReference type="GO" id="GO:0022625">
    <property type="term" value="C:cytosolic large ribosomal subunit"/>
    <property type="evidence" value="ECO:0007669"/>
    <property type="project" value="TreeGrafter"/>
</dbReference>
<feature type="region of interest" description="Disordered" evidence="4">
    <location>
        <begin position="126"/>
        <end position="147"/>
    </location>
</feature>
<dbReference type="SUPFAM" id="SSF64263">
    <property type="entry name" value="Prokaryotic ribosomal protein L17"/>
    <property type="match status" value="1"/>
</dbReference>
<dbReference type="AlphaFoldDB" id="A0A381PL55"/>
<dbReference type="InterPro" id="IPR047859">
    <property type="entry name" value="Ribosomal_bL17_CS"/>
</dbReference>
<proteinExistence type="inferred from homology"/>
<evidence type="ECO:0000313" key="5">
    <source>
        <dbReference type="EMBL" id="SUZ67690.1"/>
    </source>
</evidence>
<dbReference type="GO" id="GO:0003735">
    <property type="term" value="F:structural constituent of ribosome"/>
    <property type="evidence" value="ECO:0007669"/>
    <property type="project" value="InterPro"/>
</dbReference>
<evidence type="ECO:0008006" key="6">
    <source>
        <dbReference type="Google" id="ProtNLM"/>
    </source>
</evidence>
<dbReference type="Pfam" id="PF01196">
    <property type="entry name" value="Ribosomal_L17"/>
    <property type="match status" value="1"/>
</dbReference>
<organism evidence="5">
    <name type="scientific">marine metagenome</name>
    <dbReference type="NCBI Taxonomy" id="408172"/>
    <lineage>
        <taxon>unclassified sequences</taxon>
        <taxon>metagenomes</taxon>
        <taxon>ecological metagenomes</taxon>
    </lineage>
</organism>
<dbReference type="PANTHER" id="PTHR14413:SF16">
    <property type="entry name" value="LARGE RIBOSOMAL SUBUNIT PROTEIN BL17M"/>
    <property type="match status" value="1"/>
</dbReference>
<evidence type="ECO:0000256" key="4">
    <source>
        <dbReference type="SAM" id="MobiDB-lite"/>
    </source>
</evidence>
<keyword evidence="2" id="KW-0689">Ribosomal protein</keyword>
<dbReference type="PROSITE" id="PS01167">
    <property type="entry name" value="RIBOSOMAL_L17"/>
    <property type="match status" value="1"/>
</dbReference>
<name>A0A381PL55_9ZZZZ</name>
<comment type="similarity">
    <text evidence="1">Belongs to the bacterial ribosomal protein bL17 family.</text>
</comment>
<dbReference type="Gene3D" id="3.90.1030.10">
    <property type="entry name" value="Ribosomal protein L17"/>
    <property type="match status" value="1"/>
</dbReference>